<evidence type="ECO:0000256" key="1">
    <source>
        <dbReference type="SAM" id="MobiDB-lite"/>
    </source>
</evidence>
<feature type="compositionally biased region" description="Polar residues" evidence="1">
    <location>
        <begin position="51"/>
        <end position="60"/>
    </location>
</feature>
<gene>
    <name evidence="2" type="ORF">EWB00_009993</name>
</gene>
<proteinExistence type="predicted"/>
<organism evidence="2 3">
    <name type="scientific">Schistosoma japonicum</name>
    <name type="common">Blood fluke</name>
    <dbReference type="NCBI Taxonomy" id="6182"/>
    <lineage>
        <taxon>Eukaryota</taxon>
        <taxon>Metazoa</taxon>
        <taxon>Spiralia</taxon>
        <taxon>Lophotrochozoa</taxon>
        <taxon>Platyhelminthes</taxon>
        <taxon>Trematoda</taxon>
        <taxon>Digenea</taxon>
        <taxon>Strigeidida</taxon>
        <taxon>Schistosomatoidea</taxon>
        <taxon>Schistosomatidae</taxon>
        <taxon>Schistosoma</taxon>
    </lineage>
</organism>
<dbReference type="Proteomes" id="UP000311919">
    <property type="component" value="Unassembled WGS sequence"/>
</dbReference>
<dbReference type="AlphaFoldDB" id="A0A4Z2CL70"/>
<keyword evidence="3" id="KW-1185">Reference proteome</keyword>
<name>A0A4Z2CL70_SCHJA</name>
<feature type="compositionally biased region" description="Basic residues" evidence="1">
    <location>
        <begin position="36"/>
        <end position="49"/>
    </location>
</feature>
<feature type="region of interest" description="Disordered" evidence="1">
    <location>
        <begin position="36"/>
        <end position="67"/>
    </location>
</feature>
<dbReference type="EMBL" id="SKCS01000686">
    <property type="protein sequence ID" value="TNN04955.1"/>
    <property type="molecule type" value="Genomic_DNA"/>
</dbReference>
<evidence type="ECO:0000313" key="3">
    <source>
        <dbReference type="Proteomes" id="UP000311919"/>
    </source>
</evidence>
<sequence length="67" mass="7482">MDNYIALPVYDDMGTSHTDDNGNSLLITTPVMHSIRRSPKRGPFLRRNKGQALSESSMPEQSGLDFD</sequence>
<reference evidence="2 3" key="1">
    <citation type="submission" date="2019-03" db="EMBL/GenBank/DDBJ databases">
        <title>An improved genome assembly of the fluke Schistosoma japonicum.</title>
        <authorList>
            <person name="Hu W."/>
            <person name="Luo F."/>
            <person name="Yin M."/>
            <person name="Mo X."/>
            <person name="Sun C."/>
            <person name="Wu Q."/>
            <person name="Zhu B."/>
            <person name="Xiang M."/>
            <person name="Wang J."/>
            <person name="Wang Y."/>
            <person name="Zhang T."/>
            <person name="Xu B."/>
            <person name="Zheng H."/>
            <person name="Feng Z."/>
        </authorList>
    </citation>
    <scope>NUCLEOTIDE SEQUENCE [LARGE SCALE GENOMIC DNA]</scope>
    <source>
        <strain evidence="2">HuSjv2</strain>
        <tissue evidence="2">Worms</tissue>
    </source>
</reference>
<evidence type="ECO:0000313" key="2">
    <source>
        <dbReference type="EMBL" id="TNN04955.1"/>
    </source>
</evidence>
<comment type="caution">
    <text evidence="2">The sequence shown here is derived from an EMBL/GenBank/DDBJ whole genome shotgun (WGS) entry which is preliminary data.</text>
</comment>
<accession>A0A4Z2CL70</accession>
<protein>
    <submittedName>
        <fullName evidence="2">Uncharacterized protein</fullName>
    </submittedName>
</protein>